<name>A0A843YJS8_9BURK</name>
<dbReference type="Proteomes" id="UP000451565">
    <property type="component" value="Unassembled WGS sequence"/>
</dbReference>
<accession>A0A843YJS8</accession>
<organism evidence="1 2">
    <name type="scientific">Glaciimonas soli</name>
    <dbReference type="NCBI Taxonomy" id="2590999"/>
    <lineage>
        <taxon>Bacteria</taxon>
        <taxon>Pseudomonadati</taxon>
        <taxon>Pseudomonadota</taxon>
        <taxon>Betaproteobacteria</taxon>
        <taxon>Burkholderiales</taxon>
        <taxon>Oxalobacteraceae</taxon>
        <taxon>Glaciimonas</taxon>
    </lineage>
</organism>
<dbReference type="InterPro" id="IPR052922">
    <property type="entry name" value="Cytidylate_Kinase-2"/>
</dbReference>
<evidence type="ECO:0000313" key="2">
    <source>
        <dbReference type="Proteomes" id="UP000451565"/>
    </source>
</evidence>
<protein>
    <recommendedName>
        <fullName evidence="3">Adenylate kinase</fullName>
    </recommendedName>
</protein>
<dbReference type="PANTHER" id="PTHR37816">
    <property type="entry name" value="YALI0E33011P"/>
    <property type="match status" value="1"/>
</dbReference>
<dbReference type="InterPro" id="IPR027417">
    <property type="entry name" value="P-loop_NTPase"/>
</dbReference>
<evidence type="ECO:0000313" key="1">
    <source>
        <dbReference type="EMBL" id="MQQ99229.1"/>
    </source>
</evidence>
<sequence>MIILIIGASGAGTSTLAAALENAVGFKHVEADDYYWLPTLPPFQAKRDRVERLSAITEKLASLPNAVVAGSILEWGEELENSFDLIVFLYLPADIRMARIIQREIERFGKVDATFLSWASQYDEGIQTGRSLARHQNWLGQRSCPILHLDGDISVDERVRLVRNALADLA</sequence>
<dbReference type="EMBL" id="WINI01000001">
    <property type="protein sequence ID" value="MQQ99229.1"/>
    <property type="molecule type" value="Genomic_DNA"/>
</dbReference>
<reference evidence="1 2" key="1">
    <citation type="submission" date="2019-10" db="EMBL/GenBank/DDBJ databases">
        <title>Glaciimonas soli sp. nov., a psychrophilic bacterium isolated from the forest soil of a high elevation mountain in Taiwan.</title>
        <authorList>
            <person name="Wang L.-T."/>
            <person name="Shieh W.Y."/>
        </authorList>
    </citation>
    <scope>NUCLEOTIDE SEQUENCE [LARGE SCALE GENOMIC DNA]</scope>
    <source>
        <strain evidence="1 2">GS1</strain>
    </source>
</reference>
<dbReference type="SUPFAM" id="SSF52540">
    <property type="entry name" value="P-loop containing nucleoside triphosphate hydrolases"/>
    <property type="match status" value="1"/>
</dbReference>
<dbReference type="Gene3D" id="3.40.50.300">
    <property type="entry name" value="P-loop containing nucleotide triphosphate hydrolases"/>
    <property type="match status" value="1"/>
</dbReference>
<gene>
    <name evidence="1" type="ORF">GEV47_00835</name>
</gene>
<dbReference type="PANTHER" id="PTHR37816:SF2">
    <property type="entry name" value="DNA TOPOLOGY MODULATION PROTEIN FLAR-RELATED PROTEIN"/>
    <property type="match status" value="1"/>
</dbReference>
<dbReference type="AlphaFoldDB" id="A0A843YJS8"/>
<evidence type="ECO:0008006" key="3">
    <source>
        <dbReference type="Google" id="ProtNLM"/>
    </source>
</evidence>
<dbReference type="OrthoDB" id="5296079at2"/>
<comment type="caution">
    <text evidence="1">The sequence shown here is derived from an EMBL/GenBank/DDBJ whole genome shotgun (WGS) entry which is preliminary data.</text>
</comment>
<keyword evidence="2" id="KW-1185">Reference proteome</keyword>
<proteinExistence type="predicted"/>